<dbReference type="Gene3D" id="1.10.510.10">
    <property type="entry name" value="Transferase(Phosphotransferase) domain 1"/>
    <property type="match status" value="1"/>
</dbReference>
<feature type="compositionally biased region" description="Polar residues" evidence="4">
    <location>
        <begin position="700"/>
        <end position="722"/>
    </location>
</feature>
<dbReference type="GO" id="GO:0004674">
    <property type="term" value="F:protein serine/threonine kinase activity"/>
    <property type="evidence" value="ECO:0007669"/>
    <property type="project" value="TreeGrafter"/>
</dbReference>
<keyword evidence="7" id="KW-1185">Reference proteome</keyword>
<dbReference type="InterPro" id="IPR011009">
    <property type="entry name" value="Kinase-like_dom_sf"/>
</dbReference>
<evidence type="ECO:0000256" key="2">
    <source>
        <dbReference type="ARBA" id="ARBA00022840"/>
    </source>
</evidence>
<dbReference type="InterPro" id="IPR000719">
    <property type="entry name" value="Prot_kinase_dom"/>
</dbReference>
<evidence type="ECO:0000313" key="7">
    <source>
        <dbReference type="Proteomes" id="UP000198372"/>
    </source>
</evidence>
<evidence type="ECO:0000256" key="4">
    <source>
        <dbReference type="SAM" id="MobiDB-lite"/>
    </source>
</evidence>
<feature type="region of interest" description="Disordered" evidence="4">
    <location>
        <begin position="220"/>
        <end position="256"/>
    </location>
</feature>
<feature type="region of interest" description="Disordered" evidence="4">
    <location>
        <begin position="651"/>
        <end position="750"/>
    </location>
</feature>
<dbReference type="PROSITE" id="PS00107">
    <property type="entry name" value="PROTEIN_KINASE_ATP"/>
    <property type="match status" value="1"/>
</dbReference>
<dbReference type="SMART" id="SM00220">
    <property type="entry name" value="S_TKc"/>
    <property type="match status" value="1"/>
</dbReference>
<feature type="binding site" evidence="3">
    <location>
        <position position="311"/>
    </location>
    <ligand>
        <name>ATP</name>
        <dbReference type="ChEBI" id="CHEBI:30616"/>
    </ligand>
</feature>
<feature type="region of interest" description="Disordered" evidence="4">
    <location>
        <begin position="325"/>
        <end position="349"/>
    </location>
</feature>
<dbReference type="InterPro" id="IPR008271">
    <property type="entry name" value="Ser/Thr_kinase_AS"/>
</dbReference>
<feature type="compositionally biased region" description="Low complexity" evidence="4">
    <location>
        <begin position="42"/>
        <end position="52"/>
    </location>
</feature>
<dbReference type="Gene3D" id="3.30.200.20">
    <property type="entry name" value="Phosphorylase Kinase, domain 1"/>
    <property type="match status" value="1"/>
</dbReference>
<reference evidence="7" key="1">
    <citation type="submission" date="2016-09" db="EMBL/GenBank/DDBJ databases">
        <authorList>
            <person name="Jeantristanb JTB J.-T."/>
            <person name="Ricardo R."/>
        </authorList>
    </citation>
    <scope>NUCLEOTIDE SEQUENCE [LARGE SCALE GENOMIC DNA]</scope>
</reference>
<feature type="compositionally biased region" description="Polar residues" evidence="4">
    <location>
        <begin position="77"/>
        <end position="87"/>
    </location>
</feature>
<dbReference type="FunFam" id="1.10.510.10:FF:000571">
    <property type="entry name" value="Maternal embryonic leucine zipper kinase"/>
    <property type="match status" value="1"/>
</dbReference>
<sequence>MWKMLLCQRADSDKEQEPEPSPSPGRVVDVAPTPQRARLQVDPPTDQTPTPTLKIDDSVAVDRTDGIEEAELAPTTIIPNSVQTDEPSSIIVPTRCPPLTTTTTTSTDSGQEEQPDLESSSPSDRKATTTNASSLSSSPTSTTHLCAQLPLLAKLHTPASSSSSSSPVVSHTLTPPTPVDSPVRLQTHGWPIENAHTLLAAPNSPLRKSTLLPIDALREENTPEPSSASRSGATGRPPTLSTPRRSSSGASGTGRNYKETLNAYAVEDEDGVRSVNQYVLSKDKKGPLGKGSYATVERATDRETGIEYAMKEFSKRRLRQIAASEQARRERMAGGGRGRGRGRGRGGSNMAWKRACTQDFDDKQGSDNLDLVRTEIAIMKKIKHPCIATIHEVLDVTSDDALLIVMELCAGGPILRIEAGKQTEPMPLDEARRVFQQLVLGVAYLHHNHIIHRDIKPDNCLFMADKQSVKLIDFGISKFTAETADKLDAKGSPAYMPPELLGAGAGQHEHAVEEAQVVRHRQDVHGYASDVWSLGVTLYALVTGQLPFDDVDATQLFHQIKNIEPTYPPHLPPSLRNLLSRMLEKDLHKRISIKEIWDDPWTNQEGEERLIPYEENCVDLEEPTREEVERALNVYRASTFLAMSVVAKLKGKRRVSQDSSRGGILIDEEGSDKGPTNGTSHGDGSGSGSLNGGGEGEGSQTPAPGTPSTSGEQASRLVSSPAESPRLEEPEEVKGLEGLEWLPKEVGKAE</sequence>
<keyword evidence="2 3" id="KW-0067">ATP-binding</keyword>
<dbReference type="GO" id="GO:0005737">
    <property type="term" value="C:cytoplasm"/>
    <property type="evidence" value="ECO:0007669"/>
    <property type="project" value="TreeGrafter"/>
</dbReference>
<evidence type="ECO:0000313" key="6">
    <source>
        <dbReference type="EMBL" id="SCV71270.1"/>
    </source>
</evidence>
<dbReference type="AlphaFoldDB" id="A0A238FBP9"/>
<feature type="compositionally biased region" description="Gly residues" evidence="4">
    <location>
        <begin position="681"/>
        <end position="697"/>
    </location>
</feature>
<gene>
    <name evidence="6" type="ORF">BQ2448_2858</name>
</gene>
<evidence type="ECO:0000256" key="3">
    <source>
        <dbReference type="PROSITE-ProRule" id="PRU10141"/>
    </source>
</evidence>
<feature type="region of interest" description="Disordered" evidence="4">
    <location>
        <begin position="157"/>
        <end position="185"/>
    </location>
</feature>
<evidence type="ECO:0000256" key="1">
    <source>
        <dbReference type="ARBA" id="ARBA00022741"/>
    </source>
</evidence>
<dbReference type="InterPro" id="IPR017441">
    <property type="entry name" value="Protein_kinase_ATP_BS"/>
</dbReference>
<feature type="compositionally biased region" description="Low complexity" evidence="4">
    <location>
        <begin position="234"/>
        <end position="255"/>
    </location>
</feature>
<dbReference type="PROSITE" id="PS00108">
    <property type="entry name" value="PROTEIN_KINASE_ST"/>
    <property type="match status" value="1"/>
</dbReference>
<dbReference type="Proteomes" id="UP000198372">
    <property type="component" value="Unassembled WGS sequence"/>
</dbReference>
<feature type="compositionally biased region" description="Low complexity" evidence="4">
    <location>
        <begin position="157"/>
        <end position="174"/>
    </location>
</feature>
<name>A0A238FBP9_9BASI</name>
<feature type="compositionally biased region" description="Polar residues" evidence="4">
    <location>
        <begin position="223"/>
        <end position="232"/>
    </location>
</feature>
<dbReference type="OrthoDB" id="2537377at2759"/>
<evidence type="ECO:0000259" key="5">
    <source>
        <dbReference type="PROSITE" id="PS50011"/>
    </source>
</evidence>
<feature type="domain" description="Protein kinase" evidence="5">
    <location>
        <begin position="282"/>
        <end position="602"/>
    </location>
</feature>
<dbReference type="SUPFAM" id="SSF56112">
    <property type="entry name" value="Protein kinase-like (PK-like)"/>
    <property type="match status" value="1"/>
</dbReference>
<keyword evidence="1 3" id="KW-0547">Nucleotide-binding</keyword>
<accession>A0A238FBP9</accession>
<dbReference type="PANTHER" id="PTHR24346">
    <property type="entry name" value="MAP/MICROTUBULE AFFINITY-REGULATING KINASE"/>
    <property type="match status" value="1"/>
</dbReference>
<organism evidence="6 7">
    <name type="scientific">Microbotryum intermedium</name>
    <dbReference type="NCBI Taxonomy" id="269621"/>
    <lineage>
        <taxon>Eukaryota</taxon>
        <taxon>Fungi</taxon>
        <taxon>Dikarya</taxon>
        <taxon>Basidiomycota</taxon>
        <taxon>Pucciniomycotina</taxon>
        <taxon>Microbotryomycetes</taxon>
        <taxon>Microbotryales</taxon>
        <taxon>Microbotryaceae</taxon>
        <taxon>Microbotryum</taxon>
    </lineage>
</organism>
<dbReference type="GO" id="GO:0005524">
    <property type="term" value="F:ATP binding"/>
    <property type="evidence" value="ECO:0007669"/>
    <property type="project" value="UniProtKB-UniRule"/>
</dbReference>
<dbReference type="EMBL" id="FMSP01000007">
    <property type="protein sequence ID" value="SCV71270.1"/>
    <property type="molecule type" value="Genomic_DNA"/>
</dbReference>
<feature type="compositionally biased region" description="Basic and acidic residues" evidence="4">
    <location>
        <begin position="725"/>
        <end position="750"/>
    </location>
</feature>
<dbReference type="PROSITE" id="PS50011">
    <property type="entry name" value="PROTEIN_KINASE_DOM"/>
    <property type="match status" value="1"/>
</dbReference>
<dbReference type="STRING" id="269621.A0A238FBP9"/>
<feature type="compositionally biased region" description="Low complexity" evidence="4">
    <location>
        <begin position="128"/>
        <end position="142"/>
    </location>
</feature>
<dbReference type="CDD" id="cd14008">
    <property type="entry name" value="STKc_LKB1_CaMKK"/>
    <property type="match status" value="1"/>
</dbReference>
<protein>
    <submittedName>
        <fullName evidence="6">BQ2448_2858 protein</fullName>
    </submittedName>
</protein>
<proteinExistence type="predicted"/>
<dbReference type="GO" id="GO:0035556">
    <property type="term" value="P:intracellular signal transduction"/>
    <property type="evidence" value="ECO:0007669"/>
    <property type="project" value="TreeGrafter"/>
</dbReference>
<dbReference type="Pfam" id="PF00069">
    <property type="entry name" value="Pkinase"/>
    <property type="match status" value="1"/>
</dbReference>
<dbReference type="PANTHER" id="PTHR24346:SF77">
    <property type="entry name" value="SERINE THREONINE PROTEIN KINASE"/>
    <property type="match status" value="1"/>
</dbReference>
<feature type="region of interest" description="Disordered" evidence="4">
    <location>
        <begin position="1"/>
        <end position="142"/>
    </location>
</feature>
<feature type="compositionally biased region" description="Basic and acidic residues" evidence="4">
    <location>
        <begin position="54"/>
        <end position="66"/>
    </location>
</feature>